<name>A0ACB4URB4_9ACTN</name>
<accession>A0ACB4URB4</accession>
<reference evidence="1 2" key="1">
    <citation type="journal article" date="2013" name="BMC Genomics">
        <title>Comparative genomics reveals distinct host-interacting traits of three major human-associated propionibacteria.</title>
        <authorList>
            <person name="Mak T.N."/>
            <person name="Schmid M."/>
            <person name="Brzuszkiewicz E."/>
            <person name="Zeng G."/>
            <person name="Meyer R."/>
            <person name="Sfanos K.S."/>
            <person name="Brinkmann V."/>
            <person name="Meyer T.F."/>
            <person name="Bruggemann H."/>
        </authorList>
    </citation>
    <scope>NUCLEOTIDE SEQUENCE [LARGE SCALE GENOMIC DNA]</scope>
    <source>
        <strain evidence="1 2">TM11</strain>
    </source>
</reference>
<evidence type="ECO:0000313" key="2">
    <source>
        <dbReference type="Proteomes" id="UP000053711"/>
    </source>
</evidence>
<dbReference type="Proteomes" id="UP000053711">
    <property type="component" value="Unassembled WGS sequence"/>
</dbReference>
<gene>
    <name evidence="1" type="ORF">H640_00448</name>
</gene>
<dbReference type="EMBL" id="AOST01000006">
    <property type="protein sequence ID" value="ERF67877.1"/>
    <property type="molecule type" value="Genomic_DNA"/>
</dbReference>
<organism evidence="1 2">
    <name type="scientific">Cutibacterium granulosum TM11</name>
    <dbReference type="NCBI Taxonomy" id="1292373"/>
    <lineage>
        <taxon>Bacteria</taxon>
        <taxon>Bacillati</taxon>
        <taxon>Actinomycetota</taxon>
        <taxon>Actinomycetes</taxon>
        <taxon>Propionibacteriales</taxon>
        <taxon>Propionibacteriaceae</taxon>
        <taxon>Cutibacterium</taxon>
    </lineage>
</organism>
<sequence>MVVQIIDWYGDGSVGVVDLALACCAVESGCARWLPTPSGGRSVDDARPRPTMSLETWRAETSSGHADASCDEGHPADEPGRLVAVVSGTVAVGLAERVTRIIDELRATQPVHVVAFGACACAGGPYWDSATVVPGVSMLTGRVPVQVDGWIPGCPPPPQALCAYLDRLTHREES</sequence>
<comment type="caution">
    <text evidence="1">The sequence shown here is derived from an EMBL/GenBank/DDBJ whole genome shotgun (WGS) entry which is preliminary data.</text>
</comment>
<protein>
    <submittedName>
        <fullName evidence="1">NADH ubiquinone oxidoreductase</fullName>
    </submittedName>
</protein>
<evidence type="ECO:0000313" key="1">
    <source>
        <dbReference type="EMBL" id="ERF67877.1"/>
    </source>
</evidence>
<proteinExistence type="predicted"/>
<keyword evidence="1" id="KW-0830">Ubiquinone</keyword>
<keyword evidence="2" id="KW-1185">Reference proteome</keyword>